<evidence type="ECO:0000313" key="2">
    <source>
        <dbReference type="EMBL" id="MEY9459155.1"/>
    </source>
</evidence>
<feature type="transmembrane region" description="Helical" evidence="1">
    <location>
        <begin position="249"/>
        <end position="268"/>
    </location>
</feature>
<reference evidence="2 3" key="1">
    <citation type="submission" date="2024-07" db="EMBL/GenBank/DDBJ databases">
        <title>Genomic Encyclopedia of Type Strains, Phase V (KMG-V): Genome sequencing to study the core and pangenomes of soil and plant-associated prokaryotes.</title>
        <authorList>
            <person name="Whitman W."/>
        </authorList>
    </citation>
    <scope>NUCLEOTIDE SEQUENCE [LARGE SCALE GENOMIC DNA]</scope>
    <source>
        <strain evidence="2 3">USDA 152</strain>
    </source>
</reference>
<keyword evidence="1" id="KW-0812">Transmembrane</keyword>
<feature type="transmembrane region" description="Helical" evidence="1">
    <location>
        <begin position="48"/>
        <end position="68"/>
    </location>
</feature>
<gene>
    <name evidence="2" type="ORF">ABIG07_008103</name>
</gene>
<feature type="transmembrane region" description="Helical" evidence="1">
    <location>
        <begin position="398"/>
        <end position="423"/>
    </location>
</feature>
<evidence type="ECO:0008006" key="4">
    <source>
        <dbReference type="Google" id="ProtNLM"/>
    </source>
</evidence>
<feature type="transmembrane region" description="Helical" evidence="1">
    <location>
        <begin position="75"/>
        <end position="94"/>
    </location>
</feature>
<name>A0ABV4G724_9BRAD</name>
<feature type="transmembrane region" description="Helical" evidence="1">
    <location>
        <begin position="354"/>
        <end position="377"/>
    </location>
</feature>
<feature type="transmembrane region" description="Helical" evidence="1">
    <location>
        <begin position="208"/>
        <end position="229"/>
    </location>
</feature>
<accession>A0ABV4G724</accession>
<feature type="transmembrane region" description="Helical" evidence="1">
    <location>
        <begin position="180"/>
        <end position="201"/>
    </location>
</feature>
<sequence length="437" mass="47793">MTISDQFNTSQAPLLALLAIHTVACCVSLAVVLQLYGYLHLFSWNVSHIGHAVLLALPVVAVGCMMAFARFSFGYLLSFYVYTAVLGYVCLTPFSKLEYDHSLPVFSAIISAAAFLVPTLFLRWPIKPRHTISVKTLRLLIAAIAAVTLAIVATGVFYNFKLVGFTDIYQFRDELRFPPLLQYAMGIALGALLPFAFACCIEMRARTAAVAILLLFVALYPVTLTKTALFAPAWLGLLWFISTRLEPRVAVIVSLLGPIALGVVLAILSEYGPVPRSIYLNYFGTINFRMIAYPSIALDVYNDFFSRHDLTHFCQISVIKRLVTCPYSEQLSLVIAKSYPAGNLNASFLATEGVASVGSILAPASALLAGLILSIGNHLSEGLPPRFIILSSAMVTQIFLNVPLSVLMITNGAAILFLLWYVLPRHAFADLQHRSTS</sequence>
<evidence type="ECO:0000313" key="3">
    <source>
        <dbReference type="Proteomes" id="UP001565369"/>
    </source>
</evidence>
<feature type="transmembrane region" description="Helical" evidence="1">
    <location>
        <begin position="137"/>
        <end position="160"/>
    </location>
</feature>
<keyword evidence="3" id="KW-1185">Reference proteome</keyword>
<dbReference type="Proteomes" id="UP001565369">
    <property type="component" value="Unassembled WGS sequence"/>
</dbReference>
<dbReference type="EMBL" id="JBGBZJ010000003">
    <property type="protein sequence ID" value="MEY9459155.1"/>
    <property type="molecule type" value="Genomic_DNA"/>
</dbReference>
<protein>
    <recommendedName>
        <fullName evidence="4">Oligosaccharide repeat unit polymerase</fullName>
    </recommendedName>
</protein>
<feature type="transmembrane region" description="Helical" evidence="1">
    <location>
        <begin position="280"/>
        <end position="298"/>
    </location>
</feature>
<dbReference type="RefSeq" id="WP_038947264.1">
    <property type="nucleotide sequence ID" value="NZ_BTIN01000019.1"/>
</dbReference>
<keyword evidence="1" id="KW-1133">Transmembrane helix</keyword>
<proteinExistence type="predicted"/>
<evidence type="ECO:0000256" key="1">
    <source>
        <dbReference type="SAM" id="Phobius"/>
    </source>
</evidence>
<keyword evidence="1" id="KW-0472">Membrane</keyword>
<comment type="caution">
    <text evidence="2">The sequence shown here is derived from an EMBL/GenBank/DDBJ whole genome shotgun (WGS) entry which is preliminary data.</text>
</comment>
<feature type="transmembrane region" description="Helical" evidence="1">
    <location>
        <begin position="12"/>
        <end position="36"/>
    </location>
</feature>
<organism evidence="2 3">
    <name type="scientific">Bradyrhizobium ottawaense</name>
    <dbReference type="NCBI Taxonomy" id="931866"/>
    <lineage>
        <taxon>Bacteria</taxon>
        <taxon>Pseudomonadati</taxon>
        <taxon>Pseudomonadota</taxon>
        <taxon>Alphaproteobacteria</taxon>
        <taxon>Hyphomicrobiales</taxon>
        <taxon>Nitrobacteraceae</taxon>
        <taxon>Bradyrhizobium</taxon>
    </lineage>
</organism>
<feature type="transmembrane region" description="Helical" evidence="1">
    <location>
        <begin position="106"/>
        <end position="125"/>
    </location>
</feature>